<organism evidence="2 3">
    <name type="scientific">Paspalum notatum var. saurae</name>
    <dbReference type="NCBI Taxonomy" id="547442"/>
    <lineage>
        <taxon>Eukaryota</taxon>
        <taxon>Viridiplantae</taxon>
        <taxon>Streptophyta</taxon>
        <taxon>Embryophyta</taxon>
        <taxon>Tracheophyta</taxon>
        <taxon>Spermatophyta</taxon>
        <taxon>Magnoliopsida</taxon>
        <taxon>Liliopsida</taxon>
        <taxon>Poales</taxon>
        <taxon>Poaceae</taxon>
        <taxon>PACMAD clade</taxon>
        <taxon>Panicoideae</taxon>
        <taxon>Andropogonodae</taxon>
        <taxon>Paspaleae</taxon>
        <taxon>Paspalinae</taxon>
        <taxon>Paspalum</taxon>
    </lineage>
</organism>
<gene>
    <name evidence="2" type="ORF">U9M48_008881</name>
</gene>
<name>A0AAQ3WED4_PASNO</name>
<evidence type="ECO:0000313" key="2">
    <source>
        <dbReference type="EMBL" id="WVZ58631.1"/>
    </source>
</evidence>
<proteinExistence type="predicted"/>
<dbReference type="AlphaFoldDB" id="A0AAQ3WED4"/>
<dbReference type="EMBL" id="CP144746">
    <property type="protein sequence ID" value="WVZ58631.1"/>
    <property type="molecule type" value="Genomic_DNA"/>
</dbReference>
<reference evidence="2 3" key="1">
    <citation type="submission" date="2024-02" db="EMBL/GenBank/DDBJ databases">
        <title>High-quality chromosome-scale genome assembly of Pensacola bahiagrass (Paspalum notatum Flugge var. saurae).</title>
        <authorList>
            <person name="Vega J.M."/>
            <person name="Podio M."/>
            <person name="Orjuela J."/>
            <person name="Siena L.A."/>
            <person name="Pessino S.C."/>
            <person name="Combes M.C."/>
            <person name="Mariac C."/>
            <person name="Albertini E."/>
            <person name="Pupilli F."/>
            <person name="Ortiz J.P.A."/>
            <person name="Leblanc O."/>
        </authorList>
    </citation>
    <scope>NUCLEOTIDE SEQUENCE [LARGE SCALE GENOMIC DNA]</scope>
    <source>
        <strain evidence="2">R1</strain>
        <tissue evidence="2">Leaf</tissue>
    </source>
</reference>
<accession>A0AAQ3WED4</accession>
<feature type="region of interest" description="Disordered" evidence="1">
    <location>
        <begin position="48"/>
        <end position="67"/>
    </location>
</feature>
<keyword evidence="3" id="KW-1185">Reference proteome</keyword>
<protein>
    <submittedName>
        <fullName evidence="2">Uncharacterized protein</fullName>
    </submittedName>
</protein>
<evidence type="ECO:0000256" key="1">
    <source>
        <dbReference type="SAM" id="MobiDB-lite"/>
    </source>
</evidence>
<sequence length="122" mass="13086">MSMRWTSGAQSFACPRRGRARSLVAARDPPSLRPLPVSPRVLAASFERPSGVAPEGGGHTSLGSRLQGPVAGRVDRWTPLITVVLASGLGGDESTAPLRFALNVAEHKGDEMDWRYDTLLHL</sequence>
<evidence type="ECO:0000313" key="3">
    <source>
        <dbReference type="Proteomes" id="UP001341281"/>
    </source>
</evidence>
<dbReference type="Proteomes" id="UP001341281">
    <property type="component" value="Chromosome 02"/>
</dbReference>